<evidence type="ECO:0000256" key="9">
    <source>
        <dbReference type="ARBA" id="ARBA00023180"/>
    </source>
</evidence>
<evidence type="ECO:0000256" key="6">
    <source>
        <dbReference type="ARBA" id="ARBA00022989"/>
    </source>
</evidence>
<dbReference type="GO" id="GO:0010976">
    <property type="term" value="P:positive regulation of neuron projection development"/>
    <property type="evidence" value="ECO:0007669"/>
    <property type="project" value="TreeGrafter"/>
</dbReference>
<evidence type="ECO:0000256" key="11">
    <source>
        <dbReference type="PIRSR" id="PIRSR000615-2"/>
    </source>
</evidence>
<comment type="subcellular location">
    <subcellularLocation>
        <location evidence="1">Cell membrane</location>
        <topology evidence="1">Single-pass membrane protein</topology>
    </subcellularLocation>
</comment>
<feature type="binding site" evidence="12">
    <location>
        <position position="690"/>
    </location>
    <ligand>
        <name>Mg(2+)</name>
        <dbReference type="ChEBI" id="CHEBI:18420"/>
    </ligand>
</feature>
<evidence type="ECO:0000256" key="13">
    <source>
        <dbReference type="SAM" id="MobiDB-lite"/>
    </source>
</evidence>
<dbReference type="GO" id="GO:0007169">
    <property type="term" value="P:cell surface receptor protein tyrosine kinase signaling pathway"/>
    <property type="evidence" value="ECO:0007669"/>
    <property type="project" value="TreeGrafter"/>
</dbReference>
<evidence type="ECO:0000313" key="16">
    <source>
        <dbReference type="EMBL" id="CAD2152591.1"/>
    </source>
</evidence>
<dbReference type="SMART" id="SM00469">
    <property type="entry name" value="WIF"/>
    <property type="match status" value="1"/>
</dbReference>
<dbReference type="PROSITE" id="PS50011">
    <property type="entry name" value="PROTEIN_KINASE_DOM"/>
    <property type="match status" value="1"/>
</dbReference>
<dbReference type="InterPro" id="IPR008266">
    <property type="entry name" value="Tyr_kinase_AS"/>
</dbReference>
<keyword evidence="9" id="KW-0325">Glycoprotein</keyword>
<dbReference type="InterPro" id="IPR011009">
    <property type="entry name" value="Kinase-like_dom_sf"/>
</dbReference>
<dbReference type="PANTHER" id="PTHR24416:SF349">
    <property type="entry name" value="TYROSINE-PROTEIN KINASE RYK"/>
    <property type="match status" value="1"/>
</dbReference>
<keyword evidence="8" id="KW-0675">Receptor</keyword>
<name>A0A6V7UBF3_MELEN</name>
<dbReference type="PANTHER" id="PTHR24416">
    <property type="entry name" value="TYROSINE-PROTEIN KINASE RECEPTOR"/>
    <property type="match status" value="1"/>
</dbReference>
<evidence type="ECO:0000256" key="2">
    <source>
        <dbReference type="ARBA" id="ARBA00022692"/>
    </source>
</evidence>
<dbReference type="InterPro" id="IPR050122">
    <property type="entry name" value="RTK"/>
</dbReference>
<evidence type="ECO:0000256" key="3">
    <source>
        <dbReference type="ARBA" id="ARBA00022729"/>
    </source>
</evidence>
<keyword evidence="6" id="KW-1133">Transmembrane helix</keyword>
<keyword evidence="5 11" id="KW-0067">ATP-binding</keyword>
<feature type="region of interest" description="Disordered" evidence="13">
    <location>
        <begin position="547"/>
        <end position="594"/>
    </location>
</feature>
<keyword evidence="12" id="KW-0479">Metal-binding</keyword>
<feature type="region of interest" description="Disordered" evidence="13">
    <location>
        <begin position="290"/>
        <end position="309"/>
    </location>
</feature>
<dbReference type="Gene3D" id="1.10.510.10">
    <property type="entry name" value="Transferase(Phosphotransferase) domain 1"/>
    <property type="match status" value="1"/>
</dbReference>
<feature type="region of interest" description="Disordered" evidence="13">
    <location>
        <begin position="169"/>
        <end position="192"/>
    </location>
</feature>
<feature type="binding site" evidence="12">
    <location>
        <position position="669"/>
    </location>
    <ligand>
        <name>Mg(2+)</name>
        <dbReference type="ChEBI" id="CHEBI:18420"/>
    </ligand>
</feature>
<protein>
    <submittedName>
        <fullName evidence="16">Uncharacterized protein</fullName>
    </submittedName>
</protein>
<dbReference type="GO" id="GO:0043235">
    <property type="term" value="C:receptor complex"/>
    <property type="evidence" value="ECO:0007669"/>
    <property type="project" value="TreeGrafter"/>
</dbReference>
<dbReference type="OrthoDB" id="6071166at2759"/>
<evidence type="ECO:0000256" key="1">
    <source>
        <dbReference type="ARBA" id="ARBA00004162"/>
    </source>
</evidence>
<evidence type="ECO:0000259" key="15">
    <source>
        <dbReference type="PROSITE" id="PS50814"/>
    </source>
</evidence>
<keyword evidence="7" id="KW-0472">Membrane</keyword>
<evidence type="ECO:0000256" key="4">
    <source>
        <dbReference type="ARBA" id="ARBA00022741"/>
    </source>
</evidence>
<dbReference type="Proteomes" id="UP000580250">
    <property type="component" value="Unassembled WGS sequence"/>
</dbReference>
<evidence type="ECO:0000313" key="17">
    <source>
        <dbReference type="Proteomes" id="UP000580250"/>
    </source>
</evidence>
<reference evidence="16 17" key="1">
    <citation type="submission" date="2020-08" db="EMBL/GenBank/DDBJ databases">
        <authorList>
            <person name="Koutsovoulos G."/>
            <person name="Danchin GJ E."/>
        </authorList>
    </citation>
    <scope>NUCLEOTIDE SEQUENCE [LARGE SCALE GENOMIC DNA]</scope>
</reference>
<evidence type="ECO:0000256" key="10">
    <source>
        <dbReference type="PIRSR" id="PIRSR000615-1"/>
    </source>
</evidence>
<dbReference type="GO" id="GO:0051897">
    <property type="term" value="P:positive regulation of phosphatidylinositol 3-kinase/protein kinase B signal transduction"/>
    <property type="evidence" value="ECO:0007669"/>
    <property type="project" value="TreeGrafter"/>
</dbReference>
<dbReference type="GO" id="GO:0007409">
    <property type="term" value="P:axonogenesis"/>
    <property type="evidence" value="ECO:0007669"/>
    <property type="project" value="TreeGrafter"/>
</dbReference>
<dbReference type="GO" id="GO:0046872">
    <property type="term" value="F:metal ion binding"/>
    <property type="evidence" value="ECO:0007669"/>
    <property type="project" value="UniProtKB-KW"/>
</dbReference>
<keyword evidence="2" id="KW-0812">Transmembrane</keyword>
<dbReference type="InterPro" id="IPR038677">
    <property type="entry name" value="WIF_sf"/>
</dbReference>
<sequence length="835" mass="94710">MYNFTITTCFVLILIFCFICVFNTISAFNLYIESDEMNRTLGISARMDYVTDGVINEYSTKFPYRLAENISRLRFTWSSSDRMTYYSLQANSQHFDVVPIVLISPKGYVPNIPQQFQVEYRCVGARSGQFRVNLNFNITTTKTSLLQLTLKQEKICSYREGRRRAFAQEEDSNNHLNINDHNNNENNKQNKQHTTYSTWPLFSFISLLSLPCQLLVASVSLFALVCSVLLCCCYCIKQEEEKEQQQQTNNNFSFRRRRSKIGSLYNSTRSSLIRRKILFQQGIDQKNNNKLINGGSLKESSTANSGKSGLSKITTTGLATINSCTTASSSSKTVLDDEQRKPLLDPQMPSTSAAALQQQNKLTSKIIYERSNQQVDVSAALIELNADRNLFEQCHKPEMEGHFGQLVWANWRQIGLNGNRPVVDEVDDGEDDAKEDTALICKTLKPDADRIQFECFLRAALQFHYVPPHPNLAQVIAAATFGNFLNPDSVRDLPLICYAHDGFGILKNFLHECREQAINASLNNNNKKSSSVSPGVVVKSWAKRFRKGSSCSGDGLKEEEKKVIKESDEENKVKDDSRDVEKGKEGGGQMENPRIGKLKQFVAKNMFVTNSPSSSSSTTNAPATTTLEISETTTTLRIHNLVLLASQIVSAVRHLHKFGIIHKDIATRNCLVSHTKMSGGRVRLHSQLCDSALGSDLFPQDYKKEENNLQETEYSSNYLPIRWMAPELFNFNKKFNKQHNNQNNIWNSATDVWACGILIWEIFNCGKLPYNEIHEDELEQAIVYAGLRLSQPYNCPDELYSIMCSCWTTTPEDRPTSSELDLNLQEFMQRLSKYI</sequence>
<keyword evidence="3" id="KW-0732">Signal</keyword>
<feature type="compositionally biased region" description="Polar residues" evidence="13">
    <location>
        <begin position="298"/>
        <end position="309"/>
    </location>
</feature>
<feature type="active site" description="Proton acceptor" evidence="10">
    <location>
        <position position="664"/>
    </location>
</feature>
<organism evidence="16 17">
    <name type="scientific">Meloidogyne enterolobii</name>
    <name type="common">Root-knot nematode worm</name>
    <name type="synonym">Meloidogyne mayaguensis</name>
    <dbReference type="NCBI Taxonomy" id="390850"/>
    <lineage>
        <taxon>Eukaryota</taxon>
        <taxon>Metazoa</taxon>
        <taxon>Ecdysozoa</taxon>
        <taxon>Nematoda</taxon>
        <taxon>Chromadorea</taxon>
        <taxon>Rhabditida</taxon>
        <taxon>Tylenchina</taxon>
        <taxon>Tylenchomorpha</taxon>
        <taxon>Tylenchoidea</taxon>
        <taxon>Meloidogynidae</taxon>
        <taxon>Meloidogyninae</taxon>
        <taxon>Meloidogyne</taxon>
    </lineage>
</organism>
<comment type="caution">
    <text evidence="16">The sequence shown here is derived from an EMBL/GenBank/DDBJ whole genome shotgun (WGS) entry which is preliminary data.</text>
</comment>
<dbReference type="PROSITE" id="PS50814">
    <property type="entry name" value="WIF"/>
    <property type="match status" value="1"/>
</dbReference>
<feature type="domain" description="Protein kinase" evidence="14">
    <location>
        <begin position="392"/>
        <end position="828"/>
    </location>
</feature>
<feature type="compositionally biased region" description="Basic and acidic residues" evidence="13">
    <location>
        <begin position="555"/>
        <end position="585"/>
    </location>
</feature>
<evidence type="ECO:0000259" key="14">
    <source>
        <dbReference type="PROSITE" id="PS50011"/>
    </source>
</evidence>
<keyword evidence="12" id="KW-0460">Magnesium</keyword>
<dbReference type="InterPro" id="IPR003306">
    <property type="entry name" value="WIF"/>
</dbReference>
<dbReference type="GO" id="GO:0005886">
    <property type="term" value="C:plasma membrane"/>
    <property type="evidence" value="ECO:0007669"/>
    <property type="project" value="UniProtKB-SubCell"/>
</dbReference>
<feature type="compositionally biased region" description="Low complexity" evidence="13">
    <location>
        <begin position="174"/>
        <end position="189"/>
    </location>
</feature>
<dbReference type="SUPFAM" id="SSF56112">
    <property type="entry name" value="Protein kinase-like (PK-like)"/>
    <property type="match status" value="1"/>
</dbReference>
<evidence type="ECO:0000256" key="5">
    <source>
        <dbReference type="ARBA" id="ARBA00022840"/>
    </source>
</evidence>
<evidence type="ECO:0000256" key="7">
    <source>
        <dbReference type="ARBA" id="ARBA00023136"/>
    </source>
</evidence>
<dbReference type="InterPro" id="IPR001245">
    <property type="entry name" value="Ser-Thr/Tyr_kinase_cat_dom"/>
</dbReference>
<feature type="binding site" evidence="11">
    <location>
        <position position="668"/>
    </location>
    <ligand>
        <name>ATP</name>
        <dbReference type="ChEBI" id="CHEBI:30616"/>
    </ligand>
</feature>
<keyword evidence="4 11" id="KW-0547">Nucleotide-binding</keyword>
<dbReference type="AlphaFoldDB" id="A0A6V7UBF3"/>
<dbReference type="Pfam" id="PF07714">
    <property type="entry name" value="PK_Tyr_Ser-Thr"/>
    <property type="match status" value="1"/>
</dbReference>
<dbReference type="PROSITE" id="PS00109">
    <property type="entry name" value="PROTEIN_KINASE_TYR"/>
    <property type="match status" value="1"/>
</dbReference>
<evidence type="ECO:0000256" key="12">
    <source>
        <dbReference type="PIRSR" id="PIRSR000615-3"/>
    </source>
</evidence>
<dbReference type="Pfam" id="PF02019">
    <property type="entry name" value="WIF"/>
    <property type="match status" value="1"/>
</dbReference>
<dbReference type="EMBL" id="CAJEWN010000051">
    <property type="protein sequence ID" value="CAD2152591.1"/>
    <property type="molecule type" value="Genomic_DNA"/>
</dbReference>
<dbReference type="GO" id="GO:0005524">
    <property type="term" value="F:ATP binding"/>
    <property type="evidence" value="ECO:0007669"/>
    <property type="project" value="UniProtKB-KW"/>
</dbReference>
<feature type="domain" description="WIF" evidence="15">
    <location>
        <begin position="30"/>
        <end position="156"/>
    </location>
</feature>
<proteinExistence type="predicted"/>
<accession>A0A6V7UBF3</accession>
<evidence type="ECO:0000256" key="8">
    <source>
        <dbReference type="ARBA" id="ARBA00023170"/>
    </source>
</evidence>
<dbReference type="GO" id="GO:0004672">
    <property type="term" value="F:protein kinase activity"/>
    <property type="evidence" value="ECO:0007669"/>
    <property type="project" value="InterPro"/>
</dbReference>
<dbReference type="InterPro" id="IPR000719">
    <property type="entry name" value="Prot_kinase_dom"/>
</dbReference>
<dbReference type="Gene3D" id="2.60.40.2170">
    <property type="entry name" value="Wnt, WIF domain"/>
    <property type="match status" value="1"/>
</dbReference>
<gene>
    <name evidence="16" type="ORF">MENT_LOCUS10803</name>
</gene>